<dbReference type="Pfam" id="PF00673">
    <property type="entry name" value="Ribosomal_L5_C"/>
    <property type="match status" value="1"/>
</dbReference>
<dbReference type="GO" id="GO:0019843">
    <property type="term" value="F:rRNA binding"/>
    <property type="evidence" value="ECO:0007669"/>
    <property type="project" value="UniProtKB-UniRule"/>
</dbReference>
<organism evidence="9 10">
    <name type="scientific">candidate division WWE3 bacterium RIFCSPHIGHO2_01_FULL_35_17</name>
    <dbReference type="NCBI Taxonomy" id="1802614"/>
    <lineage>
        <taxon>Bacteria</taxon>
        <taxon>Katanobacteria</taxon>
    </lineage>
</organism>
<evidence type="ECO:0000256" key="2">
    <source>
        <dbReference type="ARBA" id="ARBA00022980"/>
    </source>
</evidence>
<evidence type="ECO:0000256" key="6">
    <source>
        <dbReference type="RuleBase" id="RU003930"/>
    </source>
</evidence>
<dbReference type="InterPro" id="IPR002132">
    <property type="entry name" value="Ribosomal_uL5"/>
</dbReference>
<dbReference type="GO" id="GO:1990904">
    <property type="term" value="C:ribonucleoprotein complex"/>
    <property type="evidence" value="ECO:0007669"/>
    <property type="project" value="UniProtKB-KW"/>
</dbReference>
<keyword evidence="3 5" id="KW-0687">Ribonucleoprotein</keyword>
<evidence type="ECO:0000256" key="3">
    <source>
        <dbReference type="ARBA" id="ARBA00023274"/>
    </source>
</evidence>
<dbReference type="SUPFAM" id="SSF55282">
    <property type="entry name" value="RL5-like"/>
    <property type="match status" value="1"/>
</dbReference>
<dbReference type="Pfam" id="PF00281">
    <property type="entry name" value="Ribosomal_L5"/>
    <property type="match status" value="1"/>
</dbReference>
<dbReference type="Gene3D" id="3.30.1440.10">
    <property type="match status" value="1"/>
</dbReference>
<dbReference type="FunFam" id="3.30.1440.10:FF:000001">
    <property type="entry name" value="50S ribosomal protein L5"/>
    <property type="match status" value="1"/>
</dbReference>
<dbReference type="PIRSF" id="PIRSF002161">
    <property type="entry name" value="Ribosomal_L5"/>
    <property type="match status" value="1"/>
</dbReference>
<keyword evidence="5" id="KW-0820">tRNA-binding</keyword>
<evidence type="ECO:0000256" key="5">
    <source>
        <dbReference type="HAMAP-Rule" id="MF_01333"/>
    </source>
</evidence>
<comment type="function">
    <text evidence="5">This is 1 of the proteins that bind and probably mediate the attachment of the 5S RNA into the large ribosomal subunit, where it forms part of the central protuberance. In the 70S ribosome it contacts protein S13 of the 30S subunit (bridge B1b), connecting the 2 subunits; this bridge is implicated in subunit movement. Contacts the P site tRNA; the 5S rRNA and some of its associated proteins might help stabilize positioning of ribosome-bound tRNAs.</text>
</comment>
<feature type="domain" description="Large ribosomal subunit protein uL5 N-terminal" evidence="7">
    <location>
        <begin position="26"/>
        <end position="79"/>
    </location>
</feature>
<dbReference type="PANTHER" id="PTHR11994">
    <property type="entry name" value="60S RIBOSOMAL PROTEIN L11-RELATED"/>
    <property type="match status" value="1"/>
</dbReference>
<accession>A0A1F4UQD9</accession>
<dbReference type="AlphaFoldDB" id="A0A1F4UQD9"/>
<dbReference type="InterPro" id="IPR031309">
    <property type="entry name" value="Ribosomal_uL5_C"/>
</dbReference>
<reference evidence="9 10" key="1">
    <citation type="journal article" date="2016" name="Nat. Commun.">
        <title>Thousands of microbial genomes shed light on interconnected biogeochemical processes in an aquifer system.</title>
        <authorList>
            <person name="Anantharaman K."/>
            <person name="Brown C.T."/>
            <person name="Hug L.A."/>
            <person name="Sharon I."/>
            <person name="Castelle C.J."/>
            <person name="Probst A.J."/>
            <person name="Thomas B.C."/>
            <person name="Singh A."/>
            <person name="Wilkins M.J."/>
            <person name="Karaoz U."/>
            <person name="Brodie E.L."/>
            <person name="Williams K.H."/>
            <person name="Hubbard S.S."/>
            <person name="Banfield J.F."/>
        </authorList>
    </citation>
    <scope>NUCLEOTIDE SEQUENCE [LARGE SCALE GENOMIC DNA]</scope>
</reference>
<dbReference type="InterPro" id="IPR022803">
    <property type="entry name" value="Ribosomal_uL5_dom_sf"/>
</dbReference>
<dbReference type="Proteomes" id="UP000176444">
    <property type="component" value="Unassembled WGS sequence"/>
</dbReference>
<evidence type="ECO:0000313" key="10">
    <source>
        <dbReference type="Proteomes" id="UP000176444"/>
    </source>
</evidence>
<comment type="caution">
    <text evidence="9">The sequence shown here is derived from an EMBL/GenBank/DDBJ whole genome shotgun (WGS) entry which is preliminary data.</text>
</comment>
<comment type="similarity">
    <text evidence="1 5 6">Belongs to the universal ribosomal protein uL5 family.</text>
</comment>
<name>A0A1F4UQD9_UNCKA</name>
<proteinExistence type="inferred from homology"/>
<dbReference type="GO" id="GO:0000049">
    <property type="term" value="F:tRNA binding"/>
    <property type="evidence" value="ECO:0007669"/>
    <property type="project" value="UniProtKB-UniRule"/>
</dbReference>
<feature type="domain" description="Large ribosomal subunit protein uL5 C-terminal" evidence="8">
    <location>
        <begin position="85"/>
        <end position="176"/>
    </location>
</feature>
<protein>
    <recommendedName>
        <fullName evidence="4 5">Large ribosomal subunit protein uL5</fullName>
    </recommendedName>
</protein>
<dbReference type="GO" id="GO:0003735">
    <property type="term" value="F:structural constituent of ribosome"/>
    <property type="evidence" value="ECO:0007669"/>
    <property type="project" value="InterPro"/>
</dbReference>
<evidence type="ECO:0000259" key="8">
    <source>
        <dbReference type="Pfam" id="PF00673"/>
    </source>
</evidence>
<gene>
    <name evidence="5" type="primary">rplE</name>
    <name evidence="9" type="ORF">A2713_02115</name>
</gene>
<keyword evidence="2 5" id="KW-0689">Ribosomal protein</keyword>
<dbReference type="NCBIfam" id="NF000585">
    <property type="entry name" value="PRK00010.1"/>
    <property type="match status" value="1"/>
</dbReference>
<dbReference type="GO" id="GO:0006412">
    <property type="term" value="P:translation"/>
    <property type="evidence" value="ECO:0007669"/>
    <property type="project" value="UniProtKB-UniRule"/>
</dbReference>
<keyword evidence="5" id="KW-0699">rRNA-binding</keyword>
<keyword evidence="5" id="KW-0694">RNA-binding</keyword>
<evidence type="ECO:0000259" key="7">
    <source>
        <dbReference type="Pfam" id="PF00281"/>
    </source>
</evidence>
<evidence type="ECO:0000313" key="9">
    <source>
        <dbReference type="EMBL" id="OGC47010.1"/>
    </source>
</evidence>
<evidence type="ECO:0000256" key="4">
    <source>
        <dbReference type="ARBA" id="ARBA00035245"/>
    </source>
</evidence>
<evidence type="ECO:0000256" key="1">
    <source>
        <dbReference type="ARBA" id="ARBA00008553"/>
    </source>
</evidence>
<dbReference type="InterPro" id="IPR031310">
    <property type="entry name" value="Ribosomal_uL5_N"/>
</dbReference>
<comment type="subunit">
    <text evidence="5">Part of the 50S ribosomal subunit; part of the 5S rRNA/L5/L18/L25 subcomplex. Contacts the 5S rRNA and the P site tRNA. Forms a bridge to the 30S subunit in the 70S ribosome.</text>
</comment>
<sequence length="180" mass="20238">MSLKEEFQNKIRPDLKKILGVTSIEAVPQIKKIIINMGIGSNKDNKAFLKEAVTELEIISGLKPSERKSKASISNFKIRKGQIAGLTVTLRGNRMWDFYEKFVKIALPRVKDFRGVSKESFDGAGNYSLGITEQVVFSEIDPNRIVYNKPLQVTINTSAKTDELGFRLLSALNMPFREGK</sequence>
<dbReference type="HAMAP" id="MF_01333_B">
    <property type="entry name" value="Ribosomal_uL5_B"/>
    <property type="match status" value="1"/>
</dbReference>
<dbReference type="InterPro" id="IPR020930">
    <property type="entry name" value="Ribosomal_uL5_bac-type"/>
</dbReference>
<dbReference type="EMBL" id="MEUX01000023">
    <property type="protein sequence ID" value="OGC47010.1"/>
    <property type="molecule type" value="Genomic_DNA"/>
</dbReference>
<dbReference type="GO" id="GO:0005840">
    <property type="term" value="C:ribosome"/>
    <property type="evidence" value="ECO:0007669"/>
    <property type="project" value="UniProtKB-KW"/>
</dbReference>